<evidence type="ECO:0000313" key="2">
    <source>
        <dbReference type="Proteomes" id="UP001319045"/>
    </source>
</evidence>
<reference evidence="1 2" key="1">
    <citation type="journal article" date="2022" name="Int. J. Syst. Evol. Microbiol.">
        <title>Prevotella herbatica sp. nov., a plant polysaccharide-decomposing anaerobic bacterium isolated from a methanogenic reactor.</title>
        <authorList>
            <person name="Uek A."/>
            <person name="Tonouchi A."/>
            <person name="Kaku N."/>
            <person name="Ueki K."/>
        </authorList>
    </citation>
    <scope>NUCLEOTIDE SEQUENCE [LARGE SCALE GENOMIC DNA]</scope>
    <source>
        <strain evidence="1 2">WR041</strain>
    </source>
</reference>
<accession>A0ABN6EE55</accession>
<sequence length="117" mass="13688">MFINNEMNYDQEILRFLLEAGDEGIAVKKLALHVQNACNNLFNVVNFDDVYIYVRQYLMRNSKNPNSVIERTDARGIYRINTNVSEGQQLILHFGRNIDEELEEEKKIDTDQSLSLF</sequence>
<name>A0ABN6EE55_9BACT</name>
<dbReference type="EMBL" id="AP024484">
    <property type="protein sequence ID" value="BCS84218.1"/>
    <property type="molecule type" value="Genomic_DNA"/>
</dbReference>
<dbReference type="Proteomes" id="UP001319045">
    <property type="component" value="Chromosome"/>
</dbReference>
<proteinExistence type="predicted"/>
<protein>
    <submittedName>
        <fullName evidence="1">Uncharacterized protein</fullName>
    </submittedName>
</protein>
<keyword evidence="2" id="KW-1185">Reference proteome</keyword>
<organism evidence="1 2">
    <name type="scientific">Prevotella herbatica</name>
    <dbReference type="NCBI Taxonomy" id="2801997"/>
    <lineage>
        <taxon>Bacteria</taxon>
        <taxon>Pseudomonadati</taxon>
        <taxon>Bacteroidota</taxon>
        <taxon>Bacteroidia</taxon>
        <taxon>Bacteroidales</taxon>
        <taxon>Prevotellaceae</taxon>
        <taxon>Prevotella</taxon>
    </lineage>
</organism>
<evidence type="ECO:0000313" key="1">
    <source>
        <dbReference type="EMBL" id="BCS84218.1"/>
    </source>
</evidence>
<gene>
    <name evidence="1" type="ORF">prwr041_01110</name>
</gene>